<gene>
    <name evidence="1" type="ORF">LCGC14_2971930</name>
</gene>
<comment type="caution">
    <text evidence="1">The sequence shown here is derived from an EMBL/GenBank/DDBJ whole genome shotgun (WGS) entry which is preliminary data.</text>
</comment>
<dbReference type="EMBL" id="LAZR01060441">
    <property type="protein sequence ID" value="KKK65656.1"/>
    <property type="molecule type" value="Genomic_DNA"/>
</dbReference>
<sequence>MTTLLETVDPPVTGTKDVTVGVSWFDGKLYRAGADGLPGRVPLARPWTIRPPLDGRPQRNPIIMVHGYRYDPRAANRDNPHRSTFPTWRGQLLEGRETVGFGWYSVPKGIGGVLRAWWHGRYNTYR</sequence>
<reference evidence="1" key="1">
    <citation type="journal article" date="2015" name="Nature">
        <title>Complex archaea that bridge the gap between prokaryotes and eukaryotes.</title>
        <authorList>
            <person name="Spang A."/>
            <person name="Saw J.H."/>
            <person name="Jorgensen S.L."/>
            <person name="Zaremba-Niedzwiedzka K."/>
            <person name="Martijn J."/>
            <person name="Lind A.E."/>
            <person name="van Eijk R."/>
            <person name="Schleper C."/>
            <person name="Guy L."/>
            <person name="Ettema T.J."/>
        </authorList>
    </citation>
    <scope>NUCLEOTIDE SEQUENCE</scope>
</reference>
<dbReference type="AlphaFoldDB" id="A0A0F9A0E4"/>
<name>A0A0F9A0E4_9ZZZZ</name>
<proteinExistence type="predicted"/>
<organism evidence="1">
    <name type="scientific">marine sediment metagenome</name>
    <dbReference type="NCBI Taxonomy" id="412755"/>
    <lineage>
        <taxon>unclassified sequences</taxon>
        <taxon>metagenomes</taxon>
        <taxon>ecological metagenomes</taxon>
    </lineage>
</organism>
<protein>
    <submittedName>
        <fullName evidence="1">Uncharacterized protein</fullName>
    </submittedName>
</protein>
<accession>A0A0F9A0E4</accession>
<feature type="non-terminal residue" evidence="1">
    <location>
        <position position="126"/>
    </location>
</feature>
<evidence type="ECO:0000313" key="1">
    <source>
        <dbReference type="EMBL" id="KKK65656.1"/>
    </source>
</evidence>